<evidence type="ECO:0000313" key="3">
    <source>
        <dbReference type="EnsemblMetazoa" id="XP_016663492.1"/>
    </source>
</evidence>
<keyword evidence="1" id="KW-0862">Zinc</keyword>
<dbReference type="InterPro" id="IPR048324">
    <property type="entry name" value="ZSWIM1-3_RNaseH-like"/>
</dbReference>
<dbReference type="PROSITE" id="PS50966">
    <property type="entry name" value="ZF_SWIM"/>
    <property type="match status" value="1"/>
</dbReference>
<dbReference type="AlphaFoldDB" id="A0A8R2H9D6"/>
<name>A0A8R2H9D6_ACYPI</name>
<dbReference type="InterPro" id="IPR052579">
    <property type="entry name" value="Zinc_finger_SWIM"/>
</dbReference>
<dbReference type="EnsemblMetazoa" id="XM_008189260.3">
    <property type="protein sequence ID" value="XP_008187482.2"/>
    <property type="gene ID" value="LOC103310573"/>
</dbReference>
<reference evidence="4" key="1">
    <citation type="submission" date="2010-06" db="EMBL/GenBank/DDBJ databases">
        <authorList>
            <person name="Jiang H."/>
            <person name="Abraham K."/>
            <person name="Ali S."/>
            <person name="Alsbrooks S.L."/>
            <person name="Anim B.N."/>
            <person name="Anosike U.S."/>
            <person name="Attaway T."/>
            <person name="Bandaranaike D.P."/>
            <person name="Battles P.K."/>
            <person name="Bell S.N."/>
            <person name="Bell A.V."/>
            <person name="Beltran B."/>
            <person name="Bickham C."/>
            <person name="Bustamante Y."/>
            <person name="Caleb T."/>
            <person name="Canada A."/>
            <person name="Cardenas V."/>
            <person name="Carter K."/>
            <person name="Chacko J."/>
            <person name="Chandrabose M.N."/>
            <person name="Chavez D."/>
            <person name="Chavez A."/>
            <person name="Chen L."/>
            <person name="Chu H.-S."/>
            <person name="Claassen K.J."/>
            <person name="Cockrell R."/>
            <person name="Collins M."/>
            <person name="Cooper J.A."/>
            <person name="Cree A."/>
            <person name="Curry S.M."/>
            <person name="Da Y."/>
            <person name="Dao M.D."/>
            <person name="Das B."/>
            <person name="Davila M.-L."/>
            <person name="Davy-Carroll L."/>
            <person name="Denson S."/>
            <person name="Dinh H."/>
            <person name="Ebong V.E."/>
            <person name="Edwards J.R."/>
            <person name="Egan A."/>
            <person name="El-Daye J."/>
            <person name="Escobedo L."/>
            <person name="Fernandez S."/>
            <person name="Fernando P.R."/>
            <person name="Flagg N."/>
            <person name="Forbes L.D."/>
            <person name="Fowler R.G."/>
            <person name="Fu Q."/>
            <person name="Gabisi R.A."/>
            <person name="Ganer J."/>
            <person name="Garbino Pronczuk A."/>
            <person name="Garcia R.M."/>
            <person name="Garner T."/>
            <person name="Garrett T.E."/>
            <person name="Gonzalez D.A."/>
            <person name="Hamid H."/>
            <person name="Hawkins E.S."/>
            <person name="Hirani K."/>
            <person name="Hogues M.E."/>
            <person name="Hollins B."/>
            <person name="Hsiao C.-H."/>
            <person name="Jabil R."/>
            <person name="James M.L."/>
            <person name="Jhangiani S.N."/>
            <person name="Johnson B."/>
            <person name="Johnson Q."/>
            <person name="Joshi V."/>
            <person name="Kalu J.B."/>
            <person name="Kam C."/>
            <person name="Kashfia A."/>
            <person name="Keebler J."/>
            <person name="Kisamo H."/>
            <person name="Kovar C.L."/>
            <person name="Lago L.A."/>
            <person name="Lai C.-Y."/>
            <person name="Laidlaw J."/>
            <person name="Lara F."/>
            <person name="Le T.-K."/>
            <person name="Lee S.L."/>
            <person name="Legall F.H."/>
            <person name="Lemon S.J."/>
            <person name="Lewis L.R."/>
            <person name="Li B."/>
            <person name="Liu Y."/>
            <person name="Liu Y.-S."/>
            <person name="Lopez J."/>
            <person name="Lozado R.J."/>
            <person name="Lu J."/>
            <person name="Madu R.C."/>
            <person name="Maheshwari M."/>
            <person name="Maheshwari R."/>
            <person name="Malloy K."/>
            <person name="Martinez E."/>
            <person name="Mathew T."/>
            <person name="Mercado I.C."/>
            <person name="Mercado C."/>
            <person name="Meyer B."/>
            <person name="Montgomery K."/>
            <person name="Morgan M.B."/>
            <person name="Munidasa M."/>
            <person name="Nazareth L.V."/>
            <person name="Nelson J."/>
            <person name="Ng B.M."/>
            <person name="Nguyen N.B."/>
            <person name="Nguyen P.Q."/>
            <person name="Nguyen T."/>
            <person name="Obregon M."/>
            <person name="Okwuonu G.O."/>
            <person name="Onwere C.G."/>
            <person name="Orozco G."/>
            <person name="Parra A."/>
            <person name="Patel S."/>
            <person name="Patil S."/>
            <person name="Perez A."/>
            <person name="Perez Y."/>
            <person name="Pham C."/>
            <person name="Primus E.L."/>
            <person name="Pu L.-L."/>
            <person name="Puazo M."/>
            <person name="Qin X."/>
            <person name="Quiroz J.B."/>
            <person name="Reese J."/>
            <person name="Richards S."/>
            <person name="Rives C.M."/>
            <person name="Robberts R."/>
            <person name="Ruiz S.J."/>
            <person name="Ruiz M.J."/>
            <person name="Santibanez J."/>
            <person name="Schneider B.W."/>
            <person name="Sisson I."/>
            <person name="Smith M."/>
            <person name="Sodergren E."/>
            <person name="Song X.-Z."/>
            <person name="Song B.B."/>
            <person name="Summersgill H."/>
            <person name="Thelus R."/>
            <person name="Thornton R.D."/>
            <person name="Trejos Z.Y."/>
            <person name="Usmani K."/>
            <person name="Vattathil S."/>
            <person name="Villasana D."/>
            <person name="Walker D.L."/>
            <person name="Wang S."/>
            <person name="Wang K."/>
            <person name="White C.S."/>
            <person name="Williams A.C."/>
            <person name="Williamson J."/>
            <person name="Wilson K."/>
            <person name="Woghiren I.O."/>
            <person name="Woodworth J.R."/>
            <person name="Worley K.C."/>
            <person name="Wright R.A."/>
            <person name="Wu W."/>
            <person name="Young L."/>
            <person name="Zhang L."/>
            <person name="Zhang J."/>
            <person name="Zhu Y."/>
            <person name="Muzny D.M."/>
            <person name="Weinstock G."/>
            <person name="Gibbs R.A."/>
        </authorList>
    </citation>
    <scope>NUCLEOTIDE SEQUENCE [LARGE SCALE GENOMIC DNA]</scope>
    <source>
        <strain evidence="4">LSR1</strain>
    </source>
</reference>
<dbReference type="GeneID" id="103310573"/>
<dbReference type="KEGG" id="api:103310573"/>
<organism evidence="3 4">
    <name type="scientific">Acyrthosiphon pisum</name>
    <name type="common">Pea aphid</name>
    <dbReference type="NCBI Taxonomy" id="7029"/>
    <lineage>
        <taxon>Eukaryota</taxon>
        <taxon>Metazoa</taxon>
        <taxon>Ecdysozoa</taxon>
        <taxon>Arthropoda</taxon>
        <taxon>Hexapoda</taxon>
        <taxon>Insecta</taxon>
        <taxon>Pterygota</taxon>
        <taxon>Neoptera</taxon>
        <taxon>Paraneoptera</taxon>
        <taxon>Hemiptera</taxon>
        <taxon>Sternorrhyncha</taxon>
        <taxon>Aphidomorpha</taxon>
        <taxon>Aphidoidea</taxon>
        <taxon>Aphididae</taxon>
        <taxon>Macrosiphini</taxon>
        <taxon>Acyrthosiphon</taxon>
    </lineage>
</organism>
<sequence>MFKVVDSNGQSEIVGFCLLTSEDSENVTNMASTFQKWNPAWKSTTCIMADKDFVERNVFKNKFTDEHTLICIFHCLRSMSREITTEKMNITLGNRTNNRLESTNQKITQVVTKHLRLDQLFQGLEMLMVTLRTERDHVAHECFTKTPSYFNDLTKNEKEIYHHLTTYAFNKVIKKFRLRDDVDIKIIDKNLQIVTIQSSEGILTTSIWKCSCSFDTSMNLPCHHIFKVQQMFTVELYNPHLSAERWTRQFYSKVCRVMPANVSQTLSNLDEVCTNENHVVSISMVKKDKKKIPNAHEKFRQAYIEAKRLASLTSEATGKKYEQRLNVLKHIAHLWESDINITTTNIDELNKINY</sequence>
<dbReference type="OrthoDB" id="124789at2759"/>
<keyword evidence="4" id="KW-1185">Reference proteome</keyword>
<dbReference type="RefSeq" id="XP_008187482.2">
    <property type="nucleotide sequence ID" value="XM_008189260.3"/>
</dbReference>
<protein>
    <recommendedName>
        <fullName evidence="2">SWIM-type domain-containing protein</fullName>
    </recommendedName>
</protein>
<dbReference type="RefSeq" id="XP_016663492.1">
    <property type="nucleotide sequence ID" value="XM_016808003.2"/>
</dbReference>
<dbReference type="InterPro" id="IPR007527">
    <property type="entry name" value="Znf_SWIM"/>
</dbReference>
<reference evidence="3" key="2">
    <citation type="submission" date="2022-06" db="UniProtKB">
        <authorList>
            <consortium name="EnsemblMetazoa"/>
        </authorList>
    </citation>
    <scope>IDENTIFICATION</scope>
</reference>
<accession>A0A8R2H9D6</accession>
<proteinExistence type="predicted"/>
<feature type="domain" description="SWIM-type" evidence="2">
    <location>
        <begin position="192"/>
        <end position="233"/>
    </location>
</feature>
<evidence type="ECO:0000259" key="2">
    <source>
        <dbReference type="PROSITE" id="PS50966"/>
    </source>
</evidence>
<keyword evidence="1" id="KW-0479">Metal-binding</keyword>
<evidence type="ECO:0000313" key="4">
    <source>
        <dbReference type="Proteomes" id="UP000007819"/>
    </source>
</evidence>
<dbReference type="GO" id="GO:0008270">
    <property type="term" value="F:zinc ion binding"/>
    <property type="evidence" value="ECO:0007669"/>
    <property type="project" value="UniProtKB-KW"/>
</dbReference>
<dbReference type="Pfam" id="PF21056">
    <property type="entry name" value="ZSWIM1-3_RNaseH-like"/>
    <property type="match status" value="1"/>
</dbReference>
<dbReference type="PANTHER" id="PTHR31569:SF4">
    <property type="entry name" value="SWIM-TYPE DOMAIN-CONTAINING PROTEIN"/>
    <property type="match status" value="1"/>
</dbReference>
<evidence type="ECO:0000256" key="1">
    <source>
        <dbReference type="PROSITE-ProRule" id="PRU00325"/>
    </source>
</evidence>
<dbReference type="EnsemblMetazoa" id="XM_016808003.2">
    <property type="protein sequence ID" value="XP_016663492.1"/>
    <property type="gene ID" value="LOC103310573"/>
</dbReference>
<dbReference type="Proteomes" id="UP000007819">
    <property type="component" value="Chromosome A3"/>
</dbReference>
<dbReference type="PANTHER" id="PTHR31569">
    <property type="entry name" value="SWIM-TYPE DOMAIN-CONTAINING PROTEIN"/>
    <property type="match status" value="1"/>
</dbReference>
<keyword evidence="1" id="KW-0863">Zinc-finger</keyword>